<dbReference type="EMBL" id="JAPDIA010000008">
    <property type="protein sequence ID" value="MDG0812552.1"/>
    <property type="molecule type" value="Genomic_DNA"/>
</dbReference>
<evidence type="ECO:0000256" key="1">
    <source>
        <dbReference type="ARBA" id="ARBA00004370"/>
    </source>
</evidence>
<keyword evidence="6" id="KW-0012">Acyltransferase</keyword>
<comment type="caution">
    <text evidence="6">The sequence shown here is derived from an EMBL/GenBank/DDBJ whole genome shotgun (WGS) entry which is preliminary data.</text>
</comment>
<proteinExistence type="inferred from homology"/>
<feature type="transmembrane region" description="Helical" evidence="4">
    <location>
        <begin position="35"/>
        <end position="54"/>
    </location>
</feature>
<evidence type="ECO:0000256" key="3">
    <source>
        <dbReference type="SAM" id="MobiDB-lite"/>
    </source>
</evidence>
<feature type="transmembrane region" description="Helical" evidence="4">
    <location>
        <begin position="207"/>
        <end position="225"/>
    </location>
</feature>
<feature type="compositionally biased region" description="Pro residues" evidence="3">
    <location>
        <begin position="500"/>
        <end position="510"/>
    </location>
</feature>
<dbReference type="InterPro" id="IPR050879">
    <property type="entry name" value="Acyltransferase_3"/>
</dbReference>
<feature type="transmembrane region" description="Helical" evidence="4">
    <location>
        <begin position="81"/>
        <end position="99"/>
    </location>
</feature>
<dbReference type="GO" id="GO:0009103">
    <property type="term" value="P:lipopolysaccharide biosynthetic process"/>
    <property type="evidence" value="ECO:0007669"/>
    <property type="project" value="TreeGrafter"/>
</dbReference>
<feature type="region of interest" description="Disordered" evidence="3">
    <location>
        <begin position="428"/>
        <end position="561"/>
    </location>
</feature>
<comment type="similarity">
    <text evidence="2">Belongs to the acyltransferase 3 family.</text>
</comment>
<dbReference type="Proteomes" id="UP001153404">
    <property type="component" value="Unassembled WGS sequence"/>
</dbReference>
<keyword evidence="7" id="KW-1185">Reference proteome</keyword>
<keyword evidence="4" id="KW-0472">Membrane</keyword>
<dbReference type="PANTHER" id="PTHR23028">
    <property type="entry name" value="ACETYLTRANSFERASE"/>
    <property type="match status" value="1"/>
</dbReference>
<protein>
    <submittedName>
        <fullName evidence="6">Acyltransferase family protein</fullName>
    </submittedName>
</protein>
<reference evidence="6" key="1">
    <citation type="submission" date="2022-10" db="EMBL/GenBank/DDBJ databases">
        <title>Comparative genomic analysis of Cohnella hashimotonis sp. nov., isolated from the International Space Station.</title>
        <authorList>
            <person name="Simpson A."/>
            <person name="Venkateswaran K."/>
        </authorList>
    </citation>
    <scope>NUCLEOTIDE SEQUENCE</scope>
    <source>
        <strain evidence="6">DSM 28161</strain>
    </source>
</reference>
<feature type="transmembrane region" description="Helical" evidence="4">
    <location>
        <begin position="175"/>
        <end position="195"/>
    </location>
</feature>
<feature type="transmembrane region" description="Helical" evidence="4">
    <location>
        <begin position="263"/>
        <end position="284"/>
    </location>
</feature>
<feature type="domain" description="Acyltransferase 3" evidence="5">
    <location>
        <begin position="13"/>
        <end position="349"/>
    </location>
</feature>
<comment type="subcellular location">
    <subcellularLocation>
        <location evidence="1">Membrane</location>
    </subcellularLocation>
</comment>
<feature type="transmembrane region" description="Helical" evidence="4">
    <location>
        <begin position="237"/>
        <end position="257"/>
    </location>
</feature>
<evidence type="ECO:0000259" key="5">
    <source>
        <dbReference type="Pfam" id="PF01757"/>
    </source>
</evidence>
<dbReference type="RefSeq" id="WP_277535919.1">
    <property type="nucleotide sequence ID" value="NZ_JAPDIA010000008.1"/>
</dbReference>
<dbReference type="InterPro" id="IPR002656">
    <property type="entry name" value="Acyl_transf_3_dom"/>
</dbReference>
<keyword evidence="6" id="KW-0808">Transferase</keyword>
<dbReference type="GO" id="GO:0016020">
    <property type="term" value="C:membrane"/>
    <property type="evidence" value="ECO:0007669"/>
    <property type="project" value="TreeGrafter"/>
</dbReference>
<gene>
    <name evidence="6" type="ORF">OMP40_26870</name>
</gene>
<dbReference type="GO" id="GO:0016747">
    <property type="term" value="F:acyltransferase activity, transferring groups other than amino-acyl groups"/>
    <property type="evidence" value="ECO:0007669"/>
    <property type="project" value="InterPro"/>
</dbReference>
<feature type="compositionally biased region" description="Low complexity" evidence="3">
    <location>
        <begin position="457"/>
        <end position="490"/>
    </location>
</feature>
<keyword evidence="4" id="KW-0812">Transmembrane</keyword>
<dbReference type="PANTHER" id="PTHR23028:SF53">
    <property type="entry name" value="ACYL_TRANSF_3 DOMAIN-CONTAINING PROTEIN"/>
    <property type="match status" value="1"/>
</dbReference>
<feature type="compositionally biased region" description="Low complexity" evidence="3">
    <location>
        <begin position="430"/>
        <end position="441"/>
    </location>
</feature>
<organism evidence="6 7">
    <name type="scientific">Cohnella rhizosphaerae</name>
    <dbReference type="NCBI Taxonomy" id="1457232"/>
    <lineage>
        <taxon>Bacteria</taxon>
        <taxon>Bacillati</taxon>
        <taxon>Bacillota</taxon>
        <taxon>Bacilli</taxon>
        <taxon>Bacillales</taxon>
        <taxon>Paenibacillaceae</taxon>
        <taxon>Cohnella</taxon>
    </lineage>
</organism>
<dbReference type="Pfam" id="PF01757">
    <property type="entry name" value="Acyl_transf_3"/>
    <property type="match status" value="1"/>
</dbReference>
<dbReference type="AlphaFoldDB" id="A0A9X4KX90"/>
<evidence type="ECO:0000313" key="7">
    <source>
        <dbReference type="Proteomes" id="UP001153404"/>
    </source>
</evidence>
<evidence type="ECO:0000256" key="4">
    <source>
        <dbReference type="SAM" id="Phobius"/>
    </source>
</evidence>
<name>A0A9X4KX90_9BACL</name>
<accession>A0A9X4KX90</accession>
<evidence type="ECO:0000256" key="2">
    <source>
        <dbReference type="ARBA" id="ARBA00007400"/>
    </source>
</evidence>
<keyword evidence="4" id="KW-1133">Transmembrane helix</keyword>
<sequence length="561" mass="58442">MHTTKAEPSRYMPGLDGLRAIAVIAVIAYHLDFDWASGGLLGVGVFFVLSGYLITDQIASELHREGRLNLKRFWVRRARRLLPAMLLVMAAVSLYLLLFDRDRLPSLAGDVWSAVTYTSNWYLIYHHVSYFESFGPPSPFGHLWSLAVEEQFYLLWPLLLPAAAALFGRRGKTALAIAATAAASAVLMAALYVPGADPSRIYYGTDTRAFGLLIGAALALVWPSGRLSAGLPGRYRVGLDGAGIAALAGILLMIRYTSEYDSFLYRGGLVVLSLLAAALVAALAHPDSRLGAWLGCGPMRWIGKRSYGIYLWHYPVIALSEKQVNADGPEPLRIALQLAVSVALAALSYRFVENPIRRRGLAAVKDGLLAAAASFGSGIRSGRPSAPSRPAACLSVAALILLCVSCTGGAQPLSEGAKAVASDGTGVIAGSGPDADDASGGPAAGGGNGGADVRPVKGPVGTSKPTPKPTSDPTSKPTSEPTTKPTSGPTATPTSKPASEPTPKPSPGANPPAQHAQSPSPTPSGSPAPQQSAGGGRVREAKVLRSRAAEQALPSSAIRSC</sequence>
<evidence type="ECO:0000313" key="6">
    <source>
        <dbReference type="EMBL" id="MDG0812552.1"/>
    </source>
</evidence>